<proteinExistence type="predicted"/>
<dbReference type="EMBL" id="RCHS01002773">
    <property type="protein sequence ID" value="RMX45825.1"/>
    <property type="molecule type" value="Genomic_DNA"/>
</dbReference>
<name>A0A3M6TWM9_POCDA</name>
<evidence type="ECO:0000313" key="1">
    <source>
        <dbReference type="EMBL" id="RMX45825.1"/>
    </source>
</evidence>
<evidence type="ECO:0000313" key="2">
    <source>
        <dbReference type="Proteomes" id="UP000275408"/>
    </source>
</evidence>
<comment type="caution">
    <text evidence="1">The sequence shown here is derived from an EMBL/GenBank/DDBJ whole genome shotgun (WGS) entry which is preliminary data.</text>
</comment>
<dbReference type="AlphaFoldDB" id="A0A3M6TWM9"/>
<organism evidence="1 2">
    <name type="scientific">Pocillopora damicornis</name>
    <name type="common">Cauliflower coral</name>
    <name type="synonym">Millepora damicornis</name>
    <dbReference type="NCBI Taxonomy" id="46731"/>
    <lineage>
        <taxon>Eukaryota</taxon>
        <taxon>Metazoa</taxon>
        <taxon>Cnidaria</taxon>
        <taxon>Anthozoa</taxon>
        <taxon>Hexacorallia</taxon>
        <taxon>Scleractinia</taxon>
        <taxon>Astrocoeniina</taxon>
        <taxon>Pocilloporidae</taxon>
        <taxon>Pocillopora</taxon>
    </lineage>
</organism>
<sequence>MNNTCPRKEKVKETGIKMVVSSLKRRTYQLNSWGFEIQVLTRYRISTKRATIPREKFKCYGIQ</sequence>
<accession>A0A3M6TWM9</accession>
<dbReference type="Proteomes" id="UP000275408">
    <property type="component" value="Unassembled WGS sequence"/>
</dbReference>
<reference evidence="1 2" key="1">
    <citation type="journal article" date="2018" name="Sci. Rep.">
        <title>Comparative analysis of the Pocillopora damicornis genome highlights role of immune system in coral evolution.</title>
        <authorList>
            <person name="Cunning R."/>
            <person name="Bay R.A."/>
            <person name="Gillette P."/>
            <person name="Baker A.C."/>
            <person name="Traylor-Knowles N."/>
        </authorList>
    </citation>
    <scope>NUCLEOTIDE SEQUENCE [LARGE SCALE GENOMIC DNA]</scope>
    <source>
        <strain evidence="1">RSMAS</strain>
        <tissue evidence="1">Whole animal</tissue>
    </source>
</reference>
<protein>
    <submittedName>
        <fullName evidence="1">Uncharacterized protein</fullName>
    </submittedName>
</protein>
<gene>
    <name evidence="1" type="ORF">pdam_00015610</name>
</gene>
<keyword evidence="2" id="KW-1185">Reference proteome</keyword>